<dbReference type="GO" id="GO:0010181">
    <property type="term" value="F:FMN binding"/>
    <property type="evidence" value="ECO:0007669"/>
    <property type="project" value="InterPro"/>
</dbReference>
<dbReference type="Gene3D" id="2.30.110.10">
    <property type="entry name" value="Electron Transport, Fmn-binding Protein, Chain A"/>
    <property type="match status" value="1"/>
</dbReference>
<dbReference type="AlphaFoldDB" id="A0A151GR88"/>
<dbReference type="EMBL" id="LAYC01000001">
    <property type="protein sequence ID" value="KYK59603.1"/>
    <property type="molecule type" value="Genomic_DNA"/>
</dbReference>
<feature type="region of interest" description="Disordered" evidence="1">
    <location>
        <begin position="34"/>
        <end position="58"/>
    </location>
</feature>
<dbReference type="GeneID" id="63713378"/>
<keyword evidence="4" id="KW-1185">Reference proteome</keyword>
<accession>A0A151GR88</accession>
<dbReference type="SUPFAM" id="SSF50475">
    <property type="entry name" value="FMN-binding split barrel"/>
    <property type="match status" value="1"/>
</dbReference>
<dbReference type="Pfam" id="PF12766">
    <property type="entry name" value="Pyridox_oxase_2"/>
    <property type="match status" value="1"/>
</dbReference>
<reference evidence="3 4" key="1">
    <citation type="journal article" date="2016" name="Sci. Rep.">
        <title>Insights into Adaptations to a Near-Obligate Nematode Endoparasitic Lifestyle from the Finished Genome of Drechmeria coniospora.</title>
        <authorList>
            <person name="Zhang L."/>
            <person name="Zhou Z."/>
            <person name="Guo Q."/>
            <person name="Fokkens L."/>
            <person name="Miskei M."/>
            <person name="Pocsi I."/>
            <person name="Zhang W."/>
            <person name="Chen M."/>
            <person name="Wang L."/>
            <person name="Sun Y."/>
            <person name="Donzelli B.G."/>
            <person name="Gibson D.M."/>
            <person name="Nelson D.R."/>
            <person name="Luo J.G."/>
            <person name="Rep M."/>
            <person name="Liu H."/>
            <person name="Yang S."/>
            <person name="Wang J."/>
            <person name="Krasnoff S.B."/>
            <person name="Xu Y."/>
            <person name="Molnar I."/>
            <person name="Lin M."/>
        </authorList>
    </citation>
    <scope>NUCLEOTIDE SEQUENCE [LARGE SCALE GENOMIC DNA]</scope>
    <source>
        <strain evidence="3 4">ARSEF 6962</strain>
    </source>
</reference>
<name>A0A151GR88_DRECN</name>
<evidence type="ECO:0000256" key="1">
    <source>
        <dbReference type="SAM" id="MobiDB-lite"/>
    </source>
</evidence>
<dbReference type="InterPro" id="IPR012349">
    <property type="entry name" value="Split_barrel_FMN-bd"/>
</dbReference>
<evidence type="ECO:0000313" key="4">
    <source>
        <dbReference type="Proteomes" id="UP000076580"/>
    </source>
</evidence>
<comment type="caution">
    <text evidence="3">The sequence shown here is derived from an EMBL/GenBank/DDBJ whole genome shotgun (WGS) entry which is preliminary data.</text>
</comment>
<organism evidence="3 4">
    <name type="scientific">Drechmeria coniospora</name>
    <name type="common">Nematophagous fungus</name>
    <name type="synonym">Meria coniospora</name>
    <dbReference type="NCBI Taxonomy" id="98403"/>
    <lineage>
        <taxon>Eukaryota</taxon>
        <taxon>Fungi</taxon>
        <taxon>Dikarya</taxon>
        <taxon>Ascomycota</taxon>
        <taxon>Pezizomycotina</taxon>
        <taxon>Sordariomycetes</taxon>
        <taxon>Hypocreomycetidae</taxon>
        <taxon>Hypocreales</taxon>
        <taxon>Ophiocordycipitaceae</taxon>
        <taxon>Drechmeria</taxon>
    </lineage>
</organism>
<sequence length="275" mass="30149">MATPADPPWRAAFLSDVERMDSPTFVLSALGQSNGAPLSWSSSSSPPSPRDHPPRPSIMVPRARTVVFRGMWACLPVNGKNPAELNADVFTSYLPTITTDVRMQKSSELVSGDGAGNPVEAVFWAAEAKNQWRLRGRAYLLGPDIDSEAAAPVRAAIKPYMRPRGTGAGTDVGGPWSWSRELTAHFGNLSPLMRGTFKNPPPGTPLACMADQGFGLGAEVHDLDDELARRNFRVVVIVPDEIDRVDLSEPARVRRWSYSRERASEDGWRVTELWP</sequence>
<gene>
    <name evidence="3" type="ORF">DCS_00735</name>
</gene>
<dbReference type="STRING" id="98403.A0A151GR88"/>
<evidence type="ECO:0000313" key="3">
    <source>
        <dbReference type="EMBL" id="KYK59603.1"/>
    </source>
</evidence>
<evidence type="ECO:0000259" key="2">
    <source>
        <dbReference type="Pfam" id="PF12766"/>
    </source>
</evidence>
<dbReference type="RefSeq" id="XP_040658955.1">
    <property type="nucleotide sequence ID" value="XM_040798072.1"/>
</dbReference>
<dbReference type="InterPro" id="IPR024624">
    <property type="entry name" value="Pyridox_Oxase_Alr4036_FMN-bd"/>
</dbReference>
<dbReference type="Proteomes" id="UP000076580">
    <property type="component" value="Chromosome 01"/>
</dbReference>
<protein>
    <submittedName>
        <fullName evidence="3">Zn 2cys6 transcription factor</fullName>
    </submittedName>
</protein>
<proteinExistence type="predicted"/>
<dbReference type="PANTHER" id="PTHR28243:SF1">
    <property type="entry name" value="PYRIDOXAMINE 5'-PHOSPHATE OXIDASE ALR4036 FAMILY FMN-BINDING DOMAIN-CONTAINING PROTEIN"/>
    <property type="match status" value="1"/>
</dbReference>
<dbReference type="PANTHER" id="PTHR28243">
    <property type="entry name" value="AGL049CP"/>
    <property type="match status" value="1"/>
</dbReference>
<feature type="domain" description="Pyridoxamine 5'-phosphate oxidase Alr4036 family FMN-binding" evidence="2">
    <location>
        <begin position="60"/>
        <end position="141"/>
    </location>
</feature>
<dbReference type="InParanoid" id="A0A151GR88"/>